<gene>
    <name evidence="2" type="ORF">UK23_09880</name>
</gene>
<dbReference type="InterPro" id="IPR029058">
    <property type="entry name" value="AB_hydrolase_fold"/>
</dbReference>
<feature type="non-terminal residue" evidence="2">
    <location>
        <position position="1"/>
    </location>
</feature>
<evidence type="ECO:0000313" key="3">
    <source>
        <dbReference type="Proteomes" id="UP000033393"/>
    </source>
</evidence>
<name>A0A0F0H4C6_LENAE</name>
<feature type="domain" description="Peptidase S33 tripeptidyl aminopeptidase-like C-terminal" evidence="1">
    <location>
        <begin position="151"/>
        <end position="235"/>
    </location>
</feature>
<comment type="caution">
    <text evidence="2">The sequence shown here is derived from an EMBL/GenBank/DDBJ whole genome shotgun (WGS) entry which is preliminary data.</text>
</comment>
<dbReference type="SUPFAM" id="SSF53474">
    <property type="entry name" value="alpha/beta-Hydrolases"/>
    <property type="match status" value="1"/>
</dbReference>
<reference evidence="2 3" key="1">
    <citation type="submission" date="2015-02" db="EMBL/GenBank/DDBJ databases">
        <authorList>
            <person name="Ju K.-S."/>
            <person name="Doroghazi J.R."/>
            <person name="Metcalf W."/>
        </authorList>
    </citation>
    <scope>NUCLEOTIDE SEQUENCE [LARGE SCALE GENOMIC DNA]</scope>
    <source>
        <strain evidence="2 3">NRRL B-16140</strain>
    </source>
</reference>
<dbReference type="PATRIC" id="fig|68170.10.peg.359"/>
<dbReference type="AlphaFoldDB" id="A0A0F0H4C6"/>
<evidence type="ECO:0000259" key="1">
    <source>
        <dbReference type="Pfam" id="PF08386"/>
    </source>
</evidence>
<sequence length="239" mass="25555">NPAQGRTEFVTSEAAGMQAIFDRFTQWCAATPECALHGSDPAAVFRKAQENADRIPGTLFGLKWSAVTVTRYFELAGPGDFSGVAKGLLDLSEGRNPVESGPEEEYPKRVPYADPMVCQDFPLGVHTVEEARKDLASTRAAAPVLGYSTNASNYSSICLGGPSPAPGSSAPVFSRSAHPTMLLSNTFDPATPVRWASQVATQLGSKALHVRTDRVGHGGGMDDPVTLRKVRDYMAQVNR</sequence>
<dbReference type="EMBL" id="JYJG01000055">
    <property type="protein sequence ID" value="KJK50569.1"/>
    <property type="molecule type" value="Genomic_DNA"/>
</dbReference>
<keyword evidence="3" id="KW-1185">Reference proteome</keyword>
<organism evidence="2 3">
    <name type="scientific">Lentzea aerocolonigenes</name>
    <name type="common">Lechevalieria aerocolonigenes</name>
    <name type="synonym">Saccharothrix aerocolonigenes</name>
    <dbReference type="NCBI Taxonomy" id="68170"/>
    <lineage>
        <taxon>Bacteria</taxon>
        <taxon>Bacillati</taxon>
        <taxon>Actinomycetota</taxon>
        <taxon>Actinomycetes</taxon>
        <taxon>Pseudonocardiales</taxon>
        <taxon>Pseudonocardiaceae</taxon>
        <taxon>Lentzea</taxon>
    </lineage>
</organism>
<proteinExistence type="predicted"/>
<evidence type="ECO:0000313" key="2">
    <source>
        <dbReference type="EMBL" id="KJK50569.1"/>
    </source>
</evidence>
<dbReference type="RefSeq" id="WP_045311118.1">
    <property type="nucleotide sequence ID" value="NZ_JYJG01000055.1"/>
</dbReference>
<dbReference type="Pfam" id="PF08386">
    <property type="entry name" value="Abhydrolase_4"/>
    <property type="match status" value="1"/>
</dbReference>
<protein>
    <recommendedName>
        <fullName evidence="1">Peptidase S33 tripeptidyl aminopeptidase-like C-terminal domain-containing protein</fullName>
    </recommendedName>
</protein>
<accession>A0A0F0H4C6</accession>
<dbReference type="Proteomes" id="UP000033393">
    <property type="component" value="Unassembled WGS sequence"/>
</dbReference>
<dbReference type="InterPro" id="IPR013595">
    <property type="entry name" value="Pept_S33_TAP-like_C"/>
</dbReference>